<sequence>MSQTPVGAASAAAAAAQVYLSTGGHIWSPQERFAKVDDMAGSKAGVRQVSPQGVHCDHTSSLVMSRMPEMFCGGVDVPTERLKMKTPAVSEELAGLFSGLPECDERRSLAPCSARSLKRLRSIFSAGGFARVRNLMAAAPVLGGRRADETGGAGTRTSGRTTTATTTSVRLRRRPIDRSDRSCAAATLGGFH</sequence>
<dbReference type="AlphaFoldDB" id="A0AAQ3TRC3"/>
<gene>
    <name evidence="2" type="ORF">U9M48_025858</name>
</gene>
<keyword evidence="3" id="KW-1185">Reference proteome</keyword>
<organism evidence="2 3">
    <name type="scientific">Paspalum notatum var. saurae</name>
    <dbReference type="NCBI Taxonomy" id="547442"/>
    <lineage>
        <taxon>Eukaryota</taxon>
        <taxon>Viridiplantae</taxon>
        <taxon>Streptophyta</taxon>
        <taxon>Embryophyta</taxon>
        <taxon>Tracheophyta</taxon>
        <taxon>Spermatophyta</taxon>
        <taxon>Magnoliopsida</taxon>
        <taxon>Liliopsida</taxon>
        <taxon>Poales</taxon>
        <taxon>Poaceae</taxon>
        <taxon>PACMAD clade</taxon>
        <taxon>Panicoideae</taxon>
        <taxon>Andropogonodae</taxon>
        <taxon>Paspaleae</taxon>
        <taxon>Paspalinae</taxon>
        <taxon>Paspalum</taxon>
    </lineage>
</organism>
<name>A0AAQ3TRC3_PASNO</name>
<feature type="compositionally biased region" description="Low complexity" evidence="1">
    <location>
        <begin position="155"/>
        <end position="166"/>
    </location>
</feature>
<dbReference type="Proteomes" id="UP001341281">
    <property type="component" value="Chromosome 05"/>
</dbReference>
<reference evidence="2 3" key="1">
    <citation type="submission" date="2024-02" db="EMBL/GenBank/DDBJ databases">
        <title>High-quality chromosome-scale genome assembly of Pensacola bahiagrass (Paspalum notatum Flugge var. saurae).</title>
        <authorList>
            <person name="Vega J.M."/>
            <person name="Podio M."/>
            <person name="Orjuela J."/>
            <person name="Siena L.A."/>
            <person name="Pessino S.C."/>
            <person name="Combes M.C."/>
            <person name="Mariac C."/>
            <person name="Albertini E."/>
            <person name="Pupilli F."/>
            <person name="Ortiz J.P.A."/>
            <person name="Leblanc O."/>
        </authorList>
    </citation>
    <scope>NUCLEOTIDE SEQUENCE [LARGE SCALE GENOMIC DNA]</scope>
    <source>
        <strain evidence="2">R1</strain>
        <tissue evidence="2">Leaf</tissue>
    </source>
</reference>
<feature type="region of interest" description="Disordered" evidence="1">
    <location>
        <begin position="145"/>
        <end position="166"/>
    </location>
</feature>
<proteinExistence type="predicted"/>
<dbReference type="EMBL" id="CP144749">
    <property type="protein sequence ID" value="WVZ78093.1"/>
    <property type="molecule type" value="Genomic_DNA"/>
</dbReference>
<accession>A0AAQ3TRC3</accession>
<evidence type="ECO:0000313" key="3">
    <source>
        <dbReference type="Proteomes" id="UP001341281"/>
    </source>
</evidence>
<protein>
    <submittedName>
        <fullName evidence="2">Uncharacterized protein</fullName>
    </submittedName>
</protein>
<evidence type="ECO:0000313" key="2">
    <source>
        <dbReference type="EMBL" id="WVZ78093.1"/>
    </source>
</evidence>
<evidence type="ECO:0000256" key="1">
    <source>
        <dbReference type="SAM" id="MobiDB-lite"/>
    </source>
</evidence>